<dbReference type="NCBIfam" id="NF037995">
    <property type="entry name" value="TRAP_S1"/>
    <property type="match status" value="1"/>
</dbReference>
<protein>
    <submittedName>
        <fullName evidence="5">TRAP transporter substrate-binding protein</fullName>
    </submittedName>
</protein>
<dbReference type="EMBL" id="CP054705">
    <property type="protein sequence ID" value="QQK74727.1"/>
    <property type="molecule type" value="Genomic_DNA"/>
</dbReference>
<dbReference type="PANTHER" id="PTHR33376:SF7">
    <property type="entry name" value="C4-DICARBOXYLATE-BINDING PROTEIN DCTB"/>
    <property type="match status" value="1"/>
</dbReference>
<feature type="signal peptide" evidence="4">
    <location>
        <begin position="1"/>
        <end position="20"/>
    </location>
</feature>
<keyword evidence="6" id="KW-1185">Reference proteome</keyword>
<evidence type="ECO:0000313" key="6">
    <source>
        <dbReference type="Proteomes" id="UP000595823"/>
    </source>
</evidence>
<comment type="similarity">
    <text evidence="1">Belongs to the bacterial solute-binding protein 7 family.</text>
</comment>
<evidence type="ECO:0000256" key="2">
    <source>
        <dbReference type="ARBA" id="ARBA00022448"/>
    </source>
</evidence>
<dbReference type="InterPro" id="IPR004682">
    <property type="entry name" value="TRAP_DctP"/>
</dbReference>
<gene>
    <name evidence="5" type="ORF">HUG15_03300</name>
</gene>
<keyword evidence="3 4" id="KW-0732">Signal</keyword>
<dbReference type="Gene3D" id="3.40.190.170">
    <property type="entry name" value="Bacterial extracellular solute-binding protein, family 7"/>
    <property type="match status" value="1"/>
</dbReference>
<proteinExistence type="inferred from homology"/>
<dbReference type="KEGG" id="scia:HUG15_03300"/>
<dbReference type="PROSITE" id="PS51257">
    <property type="entry name" value="PROKAR_LIPOPROTEIN"/>
    <property type="match status" value="1"/>
</dbReference>
<dbReference type="Proteomes" id="UP000595823">
    <property type="component" value="Chromosome"/>
</dbReference>
<dbReference type="GO" id="GO:0030288">
    <property type="term" value="C:outer membrane-bounded periplasmic space"/>
    <property type="evidence" value="ECO:0007669"/>
    <property type="project" value="InterPro"/>
</dbReference>
<name>A0A7T6Z138_9BACI</name>
<dbReference type="PANTHER" id="PTHR33376">
    <property type="match status" value="1"/>
</dbReference>
<accession>A0A7T6Z138</accession>
<sequence length="342" mass="38908">MDRRQLFGFFLLLLFISACGNEEANVETVDATNNGEQKVITLGHVTADDHILHLAVEKFKEEVEERSDGSMTVDIYPQQQLGGEADMMDQLRNGTLDMGALTIAELTARSEAFNAWYMPYLLGGLDATEEMRQTEEADEILHSLDDHEGVHPLSYYVIENRHVFSVDEPVTTMEDFRNLQVRIPPGTAIDDFYQRLGATPSPVEQQEVYTSLQTGVLEAADVDVDAVLANRYHEVGDHVAMTGHHDWVIGVLYSQPLWDQLTEEQQTIVEESIEIAAQYSHEISGELQDEYIERAQEEGVEIHEFEDMDEITEIAEEMHEDYATDNELIENFIEKAREIENH</sequence>
<feature type="chain" id="PRO_5038831470" evidence="4">
    <location>
        <begin position="21"/>
        <end position="342"/>
    </location>
</feature>
<evidence type="ECO:0000313" key="5">
    <source>
        <dbReference type="EMBL" id="QQK74727.1"/>
    </source>
</evidence>
<evidence type="ECO:0000256" key="3">
    <source>
        <dbReference type="ARBA" id="ARBA00022729"/>
    </source>
</evidence>
<dbReference type="InterPro" id="IPR038404">
    <property type="entry name" value="TRAP_DctP_sf"/>
</dbReference>
<dbReference type="AlphaFoldDB" id="A0A7T6Z138"/>
<dbReference type="PIRSF" id="PIRSF006470">
    <property type="entry name" value="DctB"/>
    <property type="match status" value="1"/>
</dbReference>
<organism evidence="5 6">
    <name type="scientific">Salicibibacter cibarius</name>
    <dbReference type="NCBI Taxonomy" id="2743000"/>
    <lineage>
        <taxon>Bacteria</taxon>
        <taxon>Bacillati</taxon>
        <taxon>Bacillota</taxon>
        <taxon>Bacilli</taxon>
        <taxon>Bacillales</taxon>
        <taxon>Bacillaceae</taxon>
        <taxon>Salicibibacter</taxon>
    </lineage>
</organism>
<evidence type="ECO:0000256" key="4">
    <source>
        <dbReference type="SAM" id="SignalP"/>
    </source>
</evidence>
<keyword evidence="2" id="KW-0813">Transport</keyword>
<evidence type="ECO:0000256" key="1">
    <source>
        <dbReference type="ARBA" id="ARBA00009023"/>
    </source>
</evidence>
<dbReference type="InterPro" id="IPR018389">
    <property type="entry name" value="DctP_fam"/>
</dbReference>
<dbReference type="CDD" id="cd13603">
    <property type="entry name" value="PBP2_TRAP_Siap_TeaA_like"/>
    <property type="match status" value="1"/>
</dbReference>
<reference evidence="5 6" key="1">
    <citation type="submission" date="2020-06" db="EMBL/GenBank/DDBJ databases">
        <title>Genomic analysis of Salicibibacter sp. NKC5-3.</title>
        <authorList>
            <person name="Oh Y.J."/>
        </authorList>
    </citation>
    <scope>NUCLEOTIDE SEQUENCE [LARGE SCALE GENOMIC DNA]</scope>
    <source>
        <strain evidence="5 6">NKC5-3</strain>
    </source>
</reference>
<dbReference type="RefSeq" id="WP_200127003.1">
    <property type="nucleotide sequence ID" value="NZ_CP054705.1"/>
</dbReference>
<dbReference type="Pfam" id="PF03480">
    <property type="entry name" value="DctP"/>
    <property type="match status" value="1"/>
</dbReference>
<dbReference type="GO" id="GO:0055085">
    <property type="term" value="P:transmembrane transport"/>
    <property type="evidence" value="ECO:0007669"/>
    <property type="project" value="InterPro"/>
</dbReference>